<evidence type="ECO:0000313" key="3">
    <source>
        <dbReference type="Proteomes" id="UP000598174"/>
    </source>
</evidence>
<accession>A0A919MMU1</accession>
<dbReference type="AlphaFoldDB" id="A0A919MMU1"/>
<feature type="compositionally biased region" description="Polar residues" evidence="1">
    <location>
        <begin position="20"/>
        <end position="31"/>
    </location>
</feature>
<protein>
    <submittedName>
        <fullName evidence="2">Uncharacterized protein</fullName>
    </submittedName>
</protein>
<keyword evidence="3" id="KW-1185">Reference proteome</keyword>
<organism evidence="2 3">
    <name type="scientific">Paractinoplanes ferrugineus</name>
    <dbReference type="NCBI Taxonomy" id="113564"/>
    <lineage>
        <taxon>Bacteria</taxon>
        <taxon>Bacillati</taxon>
        <taxon>Actinomycetota</taxon>
        <taxon>Actinomycetes</taxon>
        <taxon>Micromonosporales</taxon>
        <taxon>Micromonosporaceae</taxon>
        <taxon>Paractinoplanes</taxon>
    </lineage>
</organism>
<sequence>MSTQRSDSGEFEDRAVTGAGSETDQHITGSKETGDFLTDQPPGYTPANGSSNVGINERRANREQPDENAG</sequence>
<name>A0A919MMU1_9ACTN</name>
<evidence type="ECO:0000256" key="1">
    <source>
        <dbReference type="SAM" id="MobiDB-lite"/>
    </source>
</evidence>
<gene>
    <name evidence="2" type="ORF">Afe05nite_54470</name>
</gene>
<feature type="compositionally biased region" description="Basic and acidic residues" evidence="1">
    <location>
        <begin position="56"/>
        <end position="70"/>
    </location>
</feature>
<evidence type="ECO:0000313" key="2">
    <source>
        <dbReference type="EMBL" id="GIE13607.1"/>
    </source>
</evidence>
<dbReference type="EMBL" id="BOMM01000049">
    <property type="protein sequence ID" value="GIE13607.1"/>
    <property type="molecule type" value="Genomic_DNA"/>
</dbReference>
<dbReference type="Proteomes" id="UP000598174">
    <property type="component" value="Unassembled WGS sequence"/>
</dbReference>
<reference evidence="2" key="1">
    <citation type="submission" date="2021-01" db="EMBL/GenBank/DDBJ databases">
        <title>Whole genome shotgun sequence of Actinoplanes ferrugineus NBRC 15555.</title>
        <authorList>
            <person name="Komaki H."/>
            <person name="Tamura T."/>
        </authorList>
    </citation>
    <scope>NUCLEOTIDE SEQUENCE</scope>
    <source>
        <strain evidence="2">NBRC 15555</strain>
    </source>
</reference>
<dbReference type="RefSeq" id="WP_203820031.1">
    <property type="nucleotide sequence ID" value="NZ_BAAABP010000027.1"/>
</dbReference>
<comment type="caution">
    <text evidence="2">The sequence shown here is derived from an EMBL/GenBank/DDBJ whole genome shotgun (WGS) entry which is preliminary data.</text>
</comment>
<proteinExistence type="predicted"/>
<feature type="region of interest" description="Disordered" evidence="1">
    <location>
        <begin position="1"/>
        <end position="70"/>
    </location>
</feature>